<comment type="caution">
    <text evidence="1">The sequence shown here is derived from an EMBL/GenBank/DDBJ whole genome shotgun (WGS) entry which is preliminary data.</text>
</comment>
<accession>A0A256FSK7</accession>
<gene>
    <name evidence="1" type="ORF">CEV33_3878</name>
</gene>
<evidence type="ECO:0000313" key="2">
    <source>
        <dbReference type="Proteomes" id="UP000216478"/>
    </source>
</evidence>
<evidence type="ECO:0000313" key="1">
    <source>
        <dbReference type="EMBL" id="OYR17421.1"/>
    </source>
</evidence>
<dbReference type="AlphaFoldDB" id="A0A256FSK7"/>
<reference evidence="1 2" key="1">
    <citation type="submission" date="2017-07" db="EMBL/GenBank/DDBJ databases">
        <title>Phylogenetic study on the rhizospheric bacterium Ochrobactrum sp. A44.</title>
        <authorList>
            <person name="Krzyzanowska D.M."/>
            <person name="Ossowicki A."/>
            <person name="Rajewska M."/>
            <person name="Maciag T."/>
            <person name="Kaczynski Z."/>
            <person name="Czerwicka M."/>
            <person name="Jafra S."/>
        </authorList>
    </citation>
    <scope>NUCLEOTIDE SEQUENCE [LARGE SCALE GENOMIC DNA]</scope>
    <source>
        <strain evidence="1 2">OgA9a</strain>
    </source>
</reference>
<keyword evidence="2" id="KW-1185">Reference proteome</keyword>
<dbReference type="Proteomes" id="UP000216478">
    <property type="component" value="Unassembled WGS sequence"/>
</dbReference>
<proteinExistence type="predicted"/>
<name>A0A256FSK7_9HYPH</name>
<protein>
    <submittedName>
        <fullName evidence="1">Uncharacterized protein</fullName>
    </submittedName>
</protein>
<dbReference type="EMBL" id="NNRL01000147">
    <property type="protein sequence ID" value="OYR17421.1"/>
    <property type="molecule type" value="Genomic_DNA"/>
</dbReference>
<organism evidence="1 2">
    <name type="scientific">Brucella grignonensis</name>
    <dbReference type="NCBI Taxonomy" id="94627"/>
    <lineage>
        <taxon>Bacteria</taxon>
        <taxon>Pseudomonadati</taxon>
        <taxon>Pseudomonadota</taxon>
        <taxon>Alphaproteobacteria</taxon>
        <taxon>Hyphomicrobiales</taxon>
        <taxon>Brucellaceae</taxon>
        <taxon>Brucella/Ochrobactrum group</taxon>
        <taxon>Brucella</taxon>
    </lineage>
</organism>
<sequence length="96" mass="11145">MLPYIDALDQTRLQEQIEIGYGLVQSIHERLQKRELSPSFLHDWGRFRAAAGLIEFIYFSDTSTGHRRSAIAGGKAKFNDAEAHQRWFAHYFFAEL</sequence>